<dbReference type="KEGG" id="vai:BU251_05035"/>
<dbReference type="InterPro" id="IPR046357">
    <property type="entry name" value="PPIase_dom_sf"/>
</dbReference>
<dbReference type="InterPro" id="IPR027304">
    <property type="entry name" value="Trigger_fact/SurA_dom_sf"/>
</dbReference>
<dbReference type="Proteomes" id="UP000287243">
    <property type="component" value="Chromosome"/>
</dbReference>
<name>A0A410P4K6_VELA1</name>
<dbReference type="Gene3D" id="3.10.50.40">
    <property type="match status" value="1"/>
</dbReference>
<feature type="domain" description="PpiC" evidence="2">
    <location>
        <begin position="172"/>
        <end position="255"/>
    </location>
</feature>
<keyword evidence="4" id="KW-1185">Reference proteome</keyword>
<evidence type="ECO:0000313" key="3">
    <source>
        <dbReference type="EMBL" id="QAT17137.1"/>
    </source>
</evidence>
<dbReference type="PROSITE" id="PS50198">
    <property type="entry name" value="PPIC_PPIASE_2"/>
    <property type="match status" value="1"/>
</dbReference>
<dbReference type="SUPFAM" id="SSF109998">
    <property type="entry name" value="Triger factor/SurA peptide-binding domain-like"/>
    <property type="match status" value="1"/>
</dbReference>
<dbReference type="Pfam" id="PF13624">
    <property type="entry name" value="SurA_N_3"/>
    <property type="match status" value="1"/>
</dbReference>
<proteinExistence type="predicted"/>
<dbReference type="PANTHER" id="PTHR47245">
    <property type="entry name" value="PEPTIDYLPROLYL ISOMERASE"/>
    <property type="match status" value="1"/>
</dbReference>
<accession>A0A410P4K6</accession>
<protein>
    <recommendedName>
        <fullName evidence="2">PpiC domain-containing protein</fullName>
    </recommendedName>
</protein>
<dbReference type="InterPro" id="IPR050245">
    <property type="entry name" value="PrsA_foldase"/>
</dbReference>
<dbReference type="GO" id="GO:0003755">
    <property type="term" value="F:peptidyl-prolyl cis-trans isomerase activity"/>
    <property type="evidence" value="ECO:0007669"/>
    <property type="project" value="UniProtKB-KW"/>
</dbReference>
<evidence type="ECO:0000259" key="2">
    <source>
        <dbReference type="PROSITE" id="PS50198"/>
    </source>
</evidence>
<evidence type="ECO:0000256" key="1">
    <source>
        <dbReference type="PROSITE-ProRule" id="PRU00278"/>
    </source>
</evidence>
<dbReference type="SUPFAM" id="SSF54534">
    <property type="entry name" value="FKBP-like"/>
    <property type="match status" value="1"/>
</dbReference>
<dbReference type="AlphaFoldDB" id="A0A410P4K6"/>
<dbReference type="Gene3D" id="1.10.4030.10">
    <property type="entry name" value="Porin chaperone SurA, peptide-binding domain"/>
    <property type="match status" value="1"/>
</dbReference>
<dbReference type="InterPro" id="IPR000297">
    <property type="entry name" value="PPIase_PpiC"/>
</dbReference>
<gene>
    <name evidence="3" type="ORF">BU251_05035</name>
</gene>
<dbReference type="EMBL" id="CP019384">
    <property type="protein sequence ID" value="QAT17137.1"/>
    <property type="molecule type" value="Genomic_DNA"/>
</dbReference>
<organism evidence="3 4">
    <name type="scientific">Velamenicoccus archaeovorus</name>
    <dbReference type="NCBI Taxonomy" id="1930593"/>
    <lineage>
        <taxon>Bacteria</taxon>
        <taxon>Pseudomonadati</taxon>
        <taxon>Candidatus Omnitrophota</taxon>
        <taxon>Candidatus Velamenicoccus</taxon>
    </lineage>
</organism>
<keyword evidence="1" id="KW-0413">Isomerase</keyword>
<keyword evidence="1" id="KW-0697">Rotamase</keyword>
<dbReference type="OrthoDB" id="14196at2"/>
<reference evidence="3 4" key="1">
    <citation type="submission" date="2017-01" db="EMBL/GenBank/DDBJ databases">
        <title>First insights into the biology of 'candidatus Vampirococcus archaeovorus'.</title>
        <authorList>
            <person name="Kizina J."/>
            <person name="Jordan S."/>
            <person name="Stueber K."/>
            <person name="Reinhardt R."/>
            <person name="Harder J."/>
        </authorList>
    </citation>
    <scope>NUCLEOTIDE SEQUENCE [LARGE SCALE GENOMIC DNA]</scope>
    <source>
        <strain evidence="3 4">LiM</strain>
    </source>
</reference>
<sequence>MRIKAMVVLAGFVWMAIWGAVSARAERIDRIVAIVNGDVITQDELDMFTKMSLLDGEAEPAMKDETQRFRYFLDRLIEDRLILQEAKKMQLKADEKIIEDRIKDIRFRAGSEMAFQQALASQGISLTELREKLKNQLLIYMAVQKEIKNKTQVSPREVTEYYEQHKDRFMVPESVVVQSIFVEDKDVLKEVMQKLTAGEDFSALSKTYSKRSDLGTVSRGQLKKELEDFLFACEIGKPSKPFAFDNGYYIFLVKEKMPPVEKSLDEVKGKIESILTNEKSEKLLKAWIEDLKDKAYISIRQ</sequence>
<dbReference type="PANTHER" id="PTHR47245:SF2">
    <property type="entry name" value="PEPTIDYL-PROLYL CIS-TRANS ISOMERASE HP_0175-RELATED"/>
    <property type="match status" value="1"/>
</dbReference>
<dbReference type="RefSeq" id="WP_128699806.1">
    <property type="nucleotide sequence ID" value="NZ_CP019384.1"/>
</dbReference>
<evidence type="ECO:0000313" key="4">
    <source>
        <dbReference type="Proteomes" id="UP000287243"/>
    </source>
</evidence>
<dbReference type="Pfam" id="PF13145">
    <property type="entry name" value="Rotamase_2"/>
    <property type="match status" value="1"/>
</dbReference>